<dbReference type="AlphaFoldDB" id="A0A8X7T499"/>
<name>A0A8X7T499_9BASI</name>
<protein>
    <recommendedName>
        <fullName evidence="2">CTLH domain-containing protein</fullName>
    </recommendedName>
</protein>
<feature type="region of interest" description="Disordered" evidence="1">
    <location>
        <begin position="177"/>
        <end position="337"/>
    </location>
</feature>
<feature type="compositionally biased region" description="Polar residues" evidence="1">
    <location>
        <begin position="141"/>
        <end position="157"/>
    </location>
</feature>
<feature type="compositionally biased region" description="Low complexity" evidence="1">
    <location>
        <begin position="324"/>
        <end position="337"/>
    </location>
</feature>
<dbReference type="SMART" id="SM00757">
    <property type="entry name" value="CRA"/>
    <property type="match status" value="1"/>
</dbReference>
<gene>
    <name evidence="3" type="ORF">A4X09_0g4736</name>
</gene>
<dbReference type="InterPro" id="IPR006595">
    <property type="entry name" value="CTLH_C"/>
</dbReference>
<proteinExistence type="predicted"/>
<dbReference type="InterPro" id="IPR006594">
    <property type="entry name" value="LisH"/>
</dbReference>
<dbReference type="InterPro" id="IPR024964">
    <property type="entry name" value="CTLH/CRA"/>
</dbReference>
<dbReference type="Pfam" id="PF10607">
    <property type="entry name" value="CTLH"/>
    <property type="match status" value="1"/>
</dbReference>
<feature type="region of interest" description="Disordered" evidence="1">
    <location>
        <begin position="511"/>
        <end position="541"/>
    </location>
</feature>
<organism evidence="3 4">
    <name type="scientific">Tilletia walkeri</name>
    <dbReference type="NCBI Taxonomy" id="117179"/>
    <lineage>
        <taxon>Eukaryota</taxon>
        <taxon>Fungi</taxon>
        <taxon>Dikarya</taxon>
        <taxon>Basidiomycota</taxon>
        <taxon>Ustilaginomycotina</taxon>
        <taxon>Exobasidiomycetes</taxon>
        <taxon>Tilletiales</taxon>
        <taxon>Tilletiaceae</taxon>
        <taxon>Tilletia</taxon>
    </lineage>
</organism>
<feature type="compositionally biased region" description="Low complexity" evidence="1">
    <location>
        <begin position="213"/>
        <end position="260"/>
    </location>
</feature>
<sequence>MTSSASTIEDLSSPLTLRHLVLNYLLHYSYVETATAFATDIESSTAIGSTTPSPSTSLQSTELDLLAVRKQVRDAILSGEIEVAISLINNHFPTVLLAPPHPDVVMNGTEPSTASTSSRGAPVPTPYSSRSHHSTTHTDTLVNTPTNAPTLPDNPTSLDPAHLSLNLQIQNFIESVRRASAPGSRGRWESAASSSSTQKQQHHNKQPQRSSHHQQQQQAMSSSIHSLASNSSCASASTALSRPTSPALSSVSSSASGSLSHQPPVAAAAAGTSDSLPTTTTSGTGAQGSAAASNGVSAGGGSGTTRKQGKMAARVHPHQHKHQTSSPASSSHHHSVTTSLHLAIAHAQSLYRAVDALPSYWQALYRKELEKVTSLLAYPELEGSPVKQLLHPNRRVALAEQINSAILFRTGRPSQPLIETAARQTTYVWNQLAADRIAVPAGHPLLSQMNNNTASGASSGSNTTPSGLGGPSSSMGLMGQGSATAGLSSSLAALVQATHAASNAPGSITVLGGGGGSSSHPGLTAKSDSRRSGGSKETGKVLQPWNLSAFLNSR</sequence>
<feature type="compositionally biased region" description="Polar residues" evidence="1">
    <location>
        <begin position="109"/>
        <end position="119"/>
    </location>
</feature>
<feature type="region of interest" description="Disordered" evidence="1">
    <location>
        <begin position="106"/>
        <end position="161"/>
    </location>
</feature>
<dbReference type="InterPro" id="IPR013144">
    <property type="entry name" value="CRA_dom"/>
</dbReference>
<feature type="compositionally biased region" description="Low complexity" evidence="1">
    <location>
        <begin position="450"/>
        <end position="481"/>
    </location>
</feature>
<dbReference type="PANTHER" id="PTHR12864">
    <property type="entry name" value="RAN BINDING PROTEIN 9-RELATED"/>
    <property type="match status" value="1"/>
</dbReference>
<keyword evidence="4" id="KW-1185">Reference proteome</keyword>
<accession>A0A8X7T499</accession>
<dbReference type="PROSITE" id="PS50897">
    <property type="entry name" value="CTLH"/>
    <property type="match status" value="1"/>
</dbReference>
<feature type="region of interest" description="Disordered" evidence="1">
    <location>
        <begin position="448"/>
        <end position="481"/>
    </location>
</feature>
<feature type="compositionally biased region" description="Basic residues" evidence="1">
    <location>
        <begin position="307"/>
        <end position="323"/>
    </location>
</feature>
<evidence type="ECO:0000259" key="2">
    <source>
        <dbReference type="PROSITE" id="PS50897"/>
    </source>
</evidence>
<evidence type="ECO:0000313" key="3">
    <source>
        <dbReference type="EMBL" id="KAE8267598.1"/>
    </source>
</evidence>
<reference evidence="3" key="2">
    <citation type="journal article" date="2019" name="IMA Fungus">
        <title>Genome sequencing and comparison of five Tilletia species to identify candidate genes for the detection of regulated species infecting wheat.</title>
        <authorList>
            <person name="Nguyen H.D.T."/>
            <person name="Sultana T."/>
            <person name="Kesanakurti P."/>
            <person name="Hambleton S."/>
        </authorList>
    </citation>
    <scope>NUCLEOTIDE SEQUENCE</scope>
    <source>
        <strain evidence="3">DAOMC 236422</strain>
    </source>
</reference>
<comment type="caution">
    <text evidence="3">The sequence shown here is derived from an EMBL/GenBank/DDBJ whole genome shotgun (WGS) entry which is preliminary data.</text>
</comment>
<reference evidence="3" key="1">
    <citation type="submission" date="2016-04" db="EMBL/GenBank/DDBJ databases">
        <authorList>
            <person name="Nguyen H.D."/>
            <person name="Samba Siva P."/>
            <person name="Cullis J."/>
            <person name="Levesque C.A."/>
            <person name="Hambleton S."/>
        </authorList>
    </citation>
    <scope>NUCLEOTIDE SEQUENCE</scope>
    <source>
        <strain evidence="3">DAOMC 236422</strain>
    </source>
</reference>
<evidence type="ECO:0000313" key="4">
    <source>
        <dbReference type="Proteomes" id="UP000078113"/>
    </source>
</evidence>
<dbReference type="PROSITE" id="PS50896">
    <property type="entry name" value="LISH"/>
    <property type="match status" value="1"/>
</dbReference>
<dbReference type="EMBL" id="LWDG02000213">
    <property type="protein sequence ID" value="KAE8267598.1"/>
    <property type="molecule type" value="Genomic_DNA"/>
</dbReference>
<dbReference type="InterPro" id="IPR050618">
    <property type="entry name" value="Ubq-SigPath_Reg"/>
</dbReference>
<dbReference type="Proteomes" id="UP000078113">
    <property type="component" value="Unassembled WGS sequence"/>
</dbReference>
<evidence type="ECO:0000256" key="1">
    <source>
        <dbReference type="SAM" id="MobiDB-lite"/>
    </source>
</evidence>
<feature type="compositionally biased region" description="Low complexity" evidence="1">
    <location>
        <begin position="270"/>
        <end position="296"/>
    </location>
</feature>
<feature type="compositionally biased region" description="Basic residues" evidence="1">
    <location>
        <begin position="200"/>
        <end position="212"/>
    </location>
</feature>
<feature type="domain" description="CTLH" evidence="2">
    <location>
        <begin position="69"/>
        <end position="183"/>
    </location>
</feature>